<feature type="modified residue" description="4-aspartylphosphate" evidence="6">
    <location>
        <position position="54"/>
    </location>
</feature>
<dbReference type="InterPro" id="IPR036388">
    <property type="entry name" value="WH-like_DNA-bd_sf"/>
</dbReference>
<dbReference type="SMART" id="SM00862">
    <property type="entry name" value="Trans_reg_C"/>
    <property type="match status" value="1"/>
</dbReference>
<dbReference type="Pfam" id="PF00072">
    <property type="entry name" value="Response_reg"/>
    <property type="match status" value="1"/>
</dbReference>
<dbReference type="SMART" id="SM00448">
    <property type="entry name" value="REC"/>
    <property type="match status" value="1"/>
</dbReference>
<dbReference type="Gene3D" id="3.40.50.2300">
    <property type="match status" value="1"/>
</dbReference>
<dbReference type="PROSITE" id="PS50110">
    <property type="entry name" value="RESPONSE_REGULATORY"/>
    <property type="match status" value="1"/>
</dbReference>
<evidence type="ECO:0000256" key="1">
    <source>
        <dbReference type="ARBA" id="ARBA00022553"/>
    </source>
</evidence>
<evidence type="ECO:0000256" key="7">
    <source>
        <dbReference type="PROSITE-ProRule" id="PRU01091"/>
    </source>
</evidence>
<sequence>MKKTQILIVDDESNMRNLLRLYLTQNGFDVMEADNGFNALELMDQESFDLIILDLMMPGMDGWEVCSQIRETRQTPILMLTARTETQDRVRGLNIGADDYLVKPFEPEELIARVHALLRRSQLTEAAKEQPKKIKRKEMTIDPESRQVFILDRPVKLTPKEFDLLLFLASRSQKVFSRDMLLDHIWGSDYFGDIRTVDTHVKVIREKLRKAGLSDSPIRTVWGVGYQFQGHEHS</sequence>
<name>A0ABU1IGY7_9BACL</name>
<evidence type="ECO:0000256" key="5">
    <source>
        <dbReference type="ARBA" id="ARBA00023163"/>
    </source>
</evidence>
<dbReference type="SUPFAM" id="SSF52172">
    <property type="entry name" value="CheY-like"/>
    <property type="match status" value="1"/>
</dbReference>
<keyword evidence="1 6" id="KW-0597">Phosphoprotein</keyword>
<dbReference type="CDD" id="cd00383">
    <property type="entry name" value="trans_reg_C"/>
    <property type="match status" value="1"/>
</dbReference>
<dbReference type="SUPFAM" id="SSF46894">
    <property type="entry name" value="C-terminal effector domain of the bipartite response regulators"/>
    <property type="match status" value="1"/>
</dbReference>
<evidence type="ECO:0000313" key="11">
    <source>
        <dbReference type="Proteomes" id="UP001185012"/>
    </source>
</evidence>
<protein>
    <submittedName>
        <fullName evidence="10">Two-component system response regulator ResD</fullName>
    </submittedName>
</protein>
<comment type="caution">
    <text evidence="10">The sequence shown here is derived from an EMBL/GenBank/DDBJ whole genome shotgun (WGS) entry which is preliminary data.</text>
</comment>
<accession>A0ABU1IGY7</accession>
<dbReference type="Pfam" id="PF00486">
    <property type="entry name" value="Trans_reg_C"/>
    <property type="match status" value="1"/>
</dbReference>
<reference evidence="10 11" key="1">
    <citation type="submission" date="2023-07" db="EMBL/GenBank/DDBJ databases">
        <title>Genomic Encyclopedia of Type Strains, Phase IV (KMG-IV): sequencing the most valuable type-strain genomes for metagenomic binning, comparative biology and taxonomic classification.</title>
        <authorList>
            <person name="Goeker M."/>
        </authorList>
    </citation>
    <scope>NUCLEOTIDE SEQUENCE [LARGE SCALE GENOMIC DNA]</scope>
    <source>
        <strain evidence="10 11">DSM 45903</strain>
    </source>
</reference>
<dbReference type="InterPro" id="IPR001867">
    <property type="entry name" value="OmpR/PhoB-type_DNA-bd"/>
</dbReference>
<evidence type="ECO:0000313" key="10">
    <source>
        <dbReference type="EMBL" id="MDR6224038.1"/>
    </source>
</evidence>
<proteinExistence type="predicted"/>
<dbReference type="PROSITE" id="PS51755">
    <property type="entry name" value="OMPR_PHOB"/>
    <property type="match status" value="1"/>
</dbReference>
<dbReference type="EMBL" id="JAVDQG010000001">
    <property type="protein sequence ID" value="MDR6224038.1"/>
    <property type="molecule type" value="Genomic_DNA"/>
</dbReference>
<dbReference type="Gene3D" id="6.10.250.690">
    <property type="match status" value="1"/>
</dbReference>
<evidence type="ECO:0000256" key="3">
    <source>
        <dbReference type="ARBA" id="ARBA00023015"/>
    </source>
</evidence>
<dbReference type="Gene3D" id="1.10.10.10">
    <property type="entry name" value="Winged helix-like DNA-binding domain superfamily/Winged helix DNA-binding domain"/>
    <property type="match status" value="1"/>
</dbReference>
<evidence type="ECO:0000259" key="8">
    <source>
        <dbReference type="PROSITE" id="PS50110"/>
    </source>
</evidence>
<keyword evidence="2" id="KW-0902">Two-component regulatory system</keyword>
<dbReference type="InterPro" id="IPR001789">
    <property type="entry name" value="Sig_transdc_resp-reg_receiver"/>
</dbReference>
<evidence type="ECO:0000256" key="2">
    <source>
        <dbReference type="ARBA" id="ARBA00023012"/>
    </source>
</evidence>
<dbReference type="InterPro" id="IPR011006">
    <property type="entry name" value="CheY-like_superfamily"/>
</dbReference>
<dbReference type="InterPro" id="IPR016032">
    <property type="entry name" value="Sig_transdc_resp-reg_C-effctor"/>
</dbReference>
<dbReference type="RefSeq" id="WP_309860745.1">
    <property type="nucleotide sequence ID" value="NZ_JAVDQG010000001.1"/>
</dbReference>
<evidence type="ECO:0000259" key="9">
    <source>
        <dbReference type="PROSITE" id="PS51755"/>
    </source>
</evidence>
<gene>
    <name evidence="10" type="ORF">JOE21_000026</name>
</gene>
<keyword evidence="11" id="KW-1185">Reference proteome</keyword>
<keyword evidence="5" id="KW-0804">Transcription</keyword>
<feature type="domain" description="Response regulatory" evidence="8">
    <location>
        <begin position="5"/>
        <end position="118"/>
    </location>
</feature>
<dbReference type="InterPro" id="IPR039420">
    <property type="entry name" value="WalR-like"/>
</dbReference>
<dbReference type="CDD" id="cd17574">
    <property type="entry name" value="REC_OmpR"/>
    <property type="match status" value="1"/>
</dbReference>
<evidence type="ECO:0000256" key="4">
    <source>
        <dbReference type="ARBA" id="ARBA00023125"/>
    </source>
</evidence>
<keyword evidence="3" id="KW-0805">Transcription regulation</keyword>
<dbReference type="PANTHER" id="PTHR48111:SF1">
    <property type="entry name" value="TWO-COMPONENT RESPONSE REGULATOR ORR33"/>
    <property type="match status" value="1"/>
</dbReference>
<dbReference type="Proteomes" id="UP001185012">
    <property type="component" value="Unassembled WGS sequence"/>
</dbReference>
<feature type="domain" description="OmpR/PhoB-type" evidence="9">
    <location>
        <begin position="131"/>
        <end position="230"/>
    </location>
</feature>
<evidence type="ECO:0000256" key="6">
    <source>
        <dbReference type="PROSITE-ProRule" id="PRU00169"/>
    </source>
</evidence>
<dbReference type="PANTHER" id="PTHR48111">
    <property type="entry name" value="REGULATOR OF RPOS"/>
    <property type="match status" value="1"/>
</dbReference>
<organism evidence="10 11">
    <name type="scientific">Desmospora profundinema</name>
    <dbReference type="NCBI Taxonomy" id="1571184"/>
    <lineage>
        <taxon>Bacteria</taxon>
        <taxon>Bacillati</taxon>
        <taxon>Bacillota</taxon>
        <taxon>Bacilli</taxon>
        <taxon>Bacillales</taxon>
        <taxon>Thermoactinomycetaceae</taxon>
        <taxon>Desmospora</taxon>
    </lineage>
</organism>
<feature type="DNA-binding region" description="OmpR/PhoB-type" evidence="7">
    <location>
        <begin position="131"/>
        <end position="230"/>
    </location>
</feature>
<keyword evidence="4 7" id="KW-0238">DNA-binding</keyword>